<reference evidence="2" key="1">
    <citation type="submission" date="2020-03" db="EMBL/GenBank/DDBJ databases">
        <title>The deep terrestrial virosphere.</title>
        <authorList>
            <person name="Holmfeldt K."/>
            <person name="Nilsson E."/>
            <person name="Simone D."/>
            <person name="Lopez-Fernandez M."/>
            <person name="Wu X."/>
            <person name="de Brujin I."/>
            <person name="Lundin D."/>
            <person name="Andersson A."/>
            <person name="Bertilsson S."/>
            <person name="Dopson M."/>
        </authorList>
    </citation>
    <scope>NUCLEOTIDE SEQUENCE</scope>
    <source>
        <strain evidence="2">MM415A00385</strain>
        <strain evidence="1">MM415B00526</strain>
    </source>
</reference>
<dbReference type="EMBL" id="MT141516">
    <property type="protein sequence ID" value="QJA64254.1"/>
    <property type="molecule type" value="Genomic_DNA"/>
</dbReference>
<name>A0A6M3KKY2_9ZZZZ</name>
<dbReference type="EMBL" id="MT142492">
    <property type="protein sequence ID" value="QJA82637.1"/>
    <property type="molecule type" value="Genomic_DNA"/>
</dbReference>
<dbReference type="AlphaFoldDB" id="A0A6M3KKY2"/>
<protein>
    <submittedName>
        <fullName evidence="2">Uncharacterized protein</fullName>
    </submittedName>
</protein>
<gene>
    <name evidence="2" type="ORF">MM415A00385_0027</name>
    <name evidence="1" type="ORF">MM415B00526_0017</name>
</gene>
<proteinExistence type="predicted"/>
<evidence type="ECO:0000313" key="2">
    <source>
        <dbReference type="EMBL" id="QJA82637.1"/>
    </source>
</evidence>
<organism evidence="2">
    <name type="scientific">viral metagenome</name>
    <dbReference type="NCBI Taxonomy" id="1070528"/>
    <lineage>
        <taxon>unclassified sequences</taxon>
        <taxon>metagenomes</taxon>
        <taxon>organismal metagenomes</taxon>
    </lineage>
</organism>
<sequence>MASDVLITDVEGIVHITLAGTVYAGNPLAHNGTNWVQADASDAATNLYAQYIAGQDGVSGNIITAYKRCTLYDADAPYTANSPLYLSATAGAITHTRPTTNGDVIQILGRAISTYEARVDIQAPREIEVFIPAVGTYNALSGGSVEEPAVDGTTNEWAGPDADSAAIAAVIVGRFPSNIIGGLAEASLVINSQSTATIDIDVTVVAAYDGLSNTGDAGATQTGLVTNEAVSDGATTVKDNVIYTVDISDCLDADFVKAGRTFGVNVDPDAGDFLLLGLYLRYTVV</sequence>
<evidence type="ECO:0000313" key="1">
    <source>
        <dbReference type="EMBL" id="QJA64254.1"/>
    </source>
</evidence>
<accession>A0A6M3KKY2</accession>